<dbReference type="AlphaFoldDB" id="E8M4W2"/>
<proteinExistence type="predicted"/>
<dbReference type="Proteomes" id="UP000006228">
    <property type="component" value="Unassembled WGS sequence"/>
</dbReference>
<organism evidence="1 2">
    <name type="scientific">Vibrio sinaloensis DSM 21326</name>
    <dbReference type="NCBI Taxonomy" id="945550"/>
    <lineage>
        <taxon>Bacteria</taxon>
        <taxon>Pseudomonadati</taxon>
        <taxon>Pseudomonadota</taxon>
        <taxon>Gammaproteobacteria</taxon>
        <taxon>Vibrionales</taxon>
        <taxon>Vibrionaceae</taxon>
        <taxon>Vibrio</taxon>
        <taxon>Vibrio oreintalis group</taxon>
    </lineage>
</organism>
<dbReference type="GeneID" id="95568658"/>
<name>E8M4W2_PHOS4</name>
<gene>
    <name evidence="1" type="ORF">VISI1226_02482</name>
</gene>
<evidence type="ECO:0000313" key="2">
    <source>
        <dbReference type="Proteomes" id="UP000006228"/>
    </source>
</evidence>
<dbReference type="OrthoDB" id="5997643at2"/>
<protein>
    <submittedName>
        <fullName evidence="1">Uncharacterized protein</fullName>
    </submittedName>
</protein>
<reference evidence="1 2" key="1">
    <citation type="journal article" date="2012" name="Int. J. Syst. Evol. Microbiol.">
        <title>Vibrio caribbeanicus sp. nov., isolated from the marine sponge Scleritoderma cyanea.</title>
        <authorList>
            <person name="Hoffmann M."/>
            <person name="Monday S.R."/>
            <person name="Allard M.W."/>
            <person name="Strain E.A."/>
            <person name="Whittaker P."/>
            <person name="Naum M."/>
            <person name="McCarthy P.J."/>
            <person name="Lopez J.V."/>
            <person name="Fischer M."/>
            <person name="Brown E.W."/>
        </authorList>
    </citation>
    <scope>NUCLEOTIDE SEQUENCE [LARGE SCALE GENOMIC DNA]</scope>
    <source>
        <strain evidence="2">DSMZ 21326</strain>
    </source>
</reference>
<dbReference type="RefSeq" id="WP_008075568.1">
    <property type="nucleotide sequence ID" value="NZ_AEVT01000050.1"/>
</dbReference>
<sequence length="135" mass="14905">MENFPIDKLKFTSAMLSGVDGMVSIEIGIEPFELSLDGYSENIETVVSLDGINLPTELNELTGRTFTFPVNPNDGYIDGSVYFFGAHSPVDITEIKFGELANGKLPMVLESSWALEFESTGFKNINTTIHTYLKL</sequence>
<dbReference type="EMBL" id="AEVT01000050">
    <property type="protein sequence ID" value="EGA70940.1"/>
    <property type="molecule type" value="Genomic_DNA"/>
</dbReference>
<dbReference type="eggNOG" id="ENOG5033KUP">
    <property type="taxonomic scope" value="Bacteria"/>
</dbReference>
<accession>E8M4W2</accession>
<evidence type="ECO:0000313" key="1">
    <source>
        <dbReference type="EMBL" id="EGA70940.1"/>
    </source>
</evidence>
<comment type="caution">
    <text evidence="1">The sequence shown here is derived from an EMBL/GenBank/DDBJ whole genome shotgun (WGS) entry which is preliminary data.</text>
</comment>